<evidence type="ECO:0000313" key="2">
    <source>
        <dbReference type="Proteomes" id="UP001612741"/>
    </source>
</evidence>
<protein>
    <recommendedName>
        <fullName evidence="3">Transcriptional regulator</fullName>
    </recommendedName>
</protein>
<sequence length="248" mass="26973">MANLAQVYRLFSAFLRGCGQHALALLAADRSVAAAALAGAPLLHSVAQAELAEVLIHLRRYGDARRLCLSAIDRVEAAGPAGSALAGGCYLTAALAAAEENDVPRAEEYLHRARRLAGLLSEDRDDLHAPFGAAEVETQAVTVAVRLGRHRLALRMAGGIDVTRLQARDRQARYFLSLARAHSMERDSASATAMLRKVLDICPEELTYNPQAAWVVDQLRRVDCAVTRGELREITLSTRRVRRLSSAR</sequence>
<proteinExistence type="predicted"/>
<dbReference type="EMBL" id="JBITGY010000002">
    <property type="protein sequence ID" value="MFI6497075.1"/>
    <property type="molecule type" value="Genomic_DNA"/>
</dbReference>
<comment type="caution">
    <text evidence="1">The sequence shown here is derived from an EMBL/GenBank/DDBJ whole genome shotgun (WGS) entry which is preliminary data.</text>
</comment>
<gene>
    <name evidence="1" type="ORF">ACIBG2_06820</name>
</gene>
<keyword evidence="2" id="KW-1185">Reference proteome</keyword>
<dbReference type="SUPFAM" id="SSF48452">
    <property type="entry name" value="TPR-like"/>
    <property type="match status" value="1"/>
</dbReference>
<evidence type="ECO:0008006" key="3">
    <source>
        <dbReference type="Google" id="ProtNLM"/>
    </source>
</evidence>
<name>A0ABW7YNA0_9ACTN</name>
<organism evidence="1 2">
    <name type="scientific">Nonomuraea typhae</name>
    <dbReference type="NCBI Taxonomy" id="2603600"/>
    <lineage>
        <taxon>Bacteria</taxon>
        <taxon>Bacillati</taxon>
        <taxon>Actinomycetota</taxon>
        <taxon>Actinomycetes</taxon>
        <taxon>Streptosporangiales</taxon>
        <taxon>Streptosporangiaceae</taxon>
        <taxon>Nonomuraea</taxon>
    </lineage>
</organism>
<evidence type="ECO:0000313" key="1">
    <source>
        <dbReference type="EMBL" id="MFI6497075.1"/>
    </source>
</evidence>
<reference evidence="1 2" key="1">
    <citation type="submission" date="2024-10" db="EMBL/GenBank/DDBJ databases">
        <title>The Natural Products Discovery Center: Release of the First 8490 Sequenced Strains for Exploring Actinobacteria Biosynthetic Diversity.</title>
        <authorList>
            <person name="Kalkreuter E."/>
            <person name="Kautsar S.A."/>
            <person name="Yang D."/>
            <person name="Bader C.D."/>
            <person name="Teijaro C.N."/>
            <person name="Fluegel L."/>
            <person name="Davis C.M."/>
            <person name="Simpson J.R."/>
            <person name="Lauterbach L."/>
            <person name="Steele A.D."/>
            <person name="Gui C."/>
            <person name="Meng S."/>
            <person name="Li G."/>
            <person name="Viehrig K."/>
            <person name="Ye F."/>
            <person name="Su P."/>
            <person name="Kiefer A.F."/>
            <person name="Nichols A."/>
            <person name="Cepeda A.J."/>
            <person name="Yan W."/>
            <person name="Fan B."/>
            <person name="Jiang Y."/>
            <person name="Adhikari A."/>
            <person name="Zheng C.-J."/>
            <person name="Schuster L."/>
            <person name="Cowan T.M."/>
            <person name="Smanski M.J."/>
            <person name="Chevrette M.G."/>
            <person name="De Carvalho L.P.S."/>
            <person name="Shen B."/>
        </authorList>
    </citation>
    <scope>NUCLEOTIDE SEQUENCE [LARGE SCALE GENOMIC DNA]</scope>
    <source>
        <strain evidence="1 2">NPDC050545</strain>
    </source>
</reference>
<dbReference type="Proteomes" id="UP001612741">
    <property type="component" value="Unassembled WGS sequence"/>
</dbReference>
<dbReference type="InterPro" id="IPR011990">
    <property type="entry name" value="TPR-like_helical_dom_sf"/>
</dbReference>
<dbReference type="RefSeq" id="WP_397080998.1">
    <property type="nucleotide sequence ID" value="NZ_JBITGY010000002.1"/>
</dbReference>
<dbReference type="Gene3D" id="1.25.40.10">
    <property type="entry name" value="Tetratricopeptide repeat domain"/>
    <property type="match status" value="1"/>
</dbReference>
<accession>A0ABW7YNA0</accession>